<gene>
    <name evidence="2" type="ORF">JOF29_006173</name>
</gene>
<protein>
    <recommendedName>
        <fullName evidence="1">Aminoglycoside phosphotransferase domain-containing protein</fullName>
    </recommendedName>
</protein>
<keyword evidence="3" id="KW-1185">Reference proteome</keyword>
<evidence type="ECO:0000313" key="2">
    <source>
        <dbReference type="EMBL" id="MBP2355063.1"/>
    </source>
</evidence>
<sequence>MSDWVFVKKRTAADGEVWRSADGLLYKRTGGTDLRVEAEFEQVAAGMGYPVPMIVDNGVEDGRYFVIERAIGDLSLHDEALADARSSGRVSERVVRTAAVVSSQLLEAQARHPLRTVSWFEKAAFAADVFEENPDFDTPRVHEAVEQALNRMTGLPMVHGHLDYGLPNILRAGVIDWQHHGPVPLGYDVYPALDIVAFKGGGKGYGITPDQRTSYAAALDATTATLVGQRVSDYLGDFLLVKCFFFLALMRPSDPARPDKSIKWQYRRALFTMGLDQYESTGTIDTGAFPTLERFSTENR</sequence>
<evidence type="ECO:0000259" key="1">
    <source>
        <dbReference type="Pfam" id="PF01636"/>
    </source>
</evidence>
<name>A0ABS4UTU0_9ACTN</name>
<reference evidence="2 3" key="1">
    <citation type="submission" date="2021-03" db="EMBL/GenBank/DDBJ databases">
        <title>Sequencing the genomes of 1000 actinobacteria strains.</title>
        <authorList>
            <person name="Klenk H.-P."/>
        </authorList>
    </citation>
    <scope>NUCLEOTIDE SEQUENCE [LARGE SCALE GENOMIC DNA]</scope>
    <source>
        <strain evidence="2 3">DSM 18824</strain>
    </source>
</reference>
<comment type="caution">
    <text evidence="2">The sequence shown here is derived from an EMBL/GenBank/DDBJ whole genome shotgun (WGS) entry which is preliminary data.</text>
</comment>
<dbReference type="EMBL" id="JAGINT010000002">
    <property type="protein sequence ID" value="MBP2355063.1"/>
    <property type="molecule type" value="Genomic_DNA"/>
</dbReference>
<proteinExistence type="predicted"/>
<dbReference type="InterPro" id="IPR011009">
    <property type="entry name" value="Kinase-like_dom_sf"/>
</dbReference>
<accession>A0ABS4UTU0</accession>
<dbReference type="RefSeq" id="WP_209697785.1">
    <property type="nucleotide sequence ID" value="NZ_BAAAVU010000015.1"/>
</dbReference>
<evidence type="ECO:0000313" key="3">
    <source>
        <dbReference type="Proteomes" id="UP000755585"/>
    </source>
</evidence>
<feature type="domain" description="Aminoglycoside phosphotransferase" evidence="1">
    <location>
        <begin position="34"/>
        <end position="196"/>
    </location>
</feature>
<organism evidence="2 3">
    <name type="scientific">Kribbella aluminosa</name>
    <dbReference type="NCBI Taxonomy" id="416017"/>
    <lineage>
        <taxon>Bacteria</taxon>
        <taxon>Bacillati</taxon>
        <taxon>Actinomycetota</taxon>
        <taxon>Actinomycetes</taxon>
        <taxon>Propionibacteriales</taxon>
        <taxon>Kribbellaceae</taxon>
        <taxon>Kribbella</taxon>
    </lineage>
</organism>
<dbReference type="SUPFAM" id="SSF56112">
    <property type="entry name" value="Protein kinase-like (PK-like)"/>
    <property type="match status" value="1"/>
</dbReference>
<dbReference type="Proteomes" id="UP000755585">
    <property type="component" value="Unassembled WGS sequence"/>
</dbReference>
<dbReference type="InterPro" id="IPR002575">
    <property type="entry name" value="Aminoglycoside_PTrfase"/>
</dbReference>
<dbReference type="Pfam" id="PF01636">
    <property type="entry name" value="APH"/>
    <property type="match status" value="1"/>
</dbReference>